<dbReference type="Proteomes" id="UP000694402">
    <property type="component" value="Unassembled WGS sequence"/>
</dbReference>
<protein>
    <submittedName>
        <fullName evidence="1">Uncharacterized protein</fullName>
    </submittedName>
</protein>
<organism evidence="1 2">
    <name type="scientific">Oncorhynchus tshawytscha</name>
    <name type="common">Chinook salmon</name>
    <name type="synonym">Salmo tshawytscha</name>
    <dbReference type="NCBI Taxonomy" id="74940"/>
    <lineage>
        <taxon>Eukaryota</taxon>
        <taxon>Metazoa</taxon>
        <taxon>Chordata</taxon>
        <taxon>Craniata</taxon>
        <taxon>Vertebrata</taxon>
        <taxon>Euteleostomi</taxon>
        <taxon>Actinopterygii</taxon>
        <taxon>Neopterygii</taxon>
        <taxon>Teleostei</taxon>
        <taxon>Protacanthopterygii</taxon>
        <taxon>Salmoniformes</taxon>
        <taxon>Salmonidae</taxon>
        <taxon>Salmoninae</taxon>
        <taxon>Oncorhynchus</taxon>
    </lineage>
</organism>
<evidence type="ECO:0000313" key="2">
    <source>
        <dbReference type="Proteomes" id="UP000694402"/>
    </source>
</evidence>
<proteinExistence type="predicted"/>
<name>A0A8C8IIU7_ONCTS</name>
<dbReference type="GeneTree" id="ENSGT01060000249485"/>
<evidence type="ECO:0000313" key="1">
    <source>
        <dbReference type="Ensembl" id="ENSOTSP00005079830.1"/>
    </source>
</evidence>
<dbReference type="Ensembl" id="ENSOTST00005086481.2">
    <property type="protein sequence ID" value="ENSOTSP00005079830.1"/>
    <property type="gene ID" value="ENSOTSG00005037525.2"/>
</dbReference>
<accession>A0A8C8IIU7</accession>
<reference evidence="1" key="1">
    <citation type="submission" date="2025-08" db="UniProtKB">
        <authorList>
            <consortium name="Ensembl"/>
        </authorList>
    </citation>
    <scope>IDENTIFICATION</scope>
</reference>
<keyword evidence="2" id="KW-1185">Reference proteome</keyword>
<sequence>MTALKYAERSLKDGWVYNAKGFFPTDLPCGWDHINKRNTYFDPRQEFTMEDVPVKPKRYDSNTNSKLNFTQVGPFVSLKGAICDWYIHFWTYELLIYIPSSS</sequence>
<reference evidence="1" key="2">
    <citation type="submission" date="2025-09" db="UniProtKB">
        <authorList>
            <consortium name="Ensembl"/>
        </authorList>
    </citation>
    <scope>IDENTIFICATION</scope>
</reference>
<dbReference type="AlphaFoldDB" id="A0A8C8IIU7"/>